<protein>
    <recommendedName>
        <fullName evidence="1">Alkyl hydroperoxide reductase subunit C/ Thiol specific antioxidant domain-containing protein</fullName>
    </recommendedName>
</protein>
<dbReference type="GO" id="GO:0016209">
    <property type="term" value="F:antioxidant activity"/>
    <property type="evidence" value="ECO:0007669"/>
    <property type="project" value="InterPro"/>
</dbReference>
<proteinExistence type="predicted"/>
<dbReference type="SUPFAM" id="SSF52833">
    <property type="entry name" value="Thioredoxin-like"/>
    <property type="match status" value="1"/>
</dbReference>
<dbReference type="AlphaFoldDB" id="X0ZR60"/>
<dbReference type="GO" id="GO:0016491">
    <property type="term" value="F:oxidoreductase activity"/>
    <property type="evidence" value="ECO:0007669"/>
    <property type="project" value="InterPro"/>
</dbReference>
<dbReference type="CDD" id="cd02966">
    <property type="entry name" value="TlpA_like_family"/>
    <property type="match status" value="1"/>
</dbReference>
<dbReference type="Gene3D" id="3.40.30.10">
    <property type="entry name" value="Glutaredoxin"/>
    <property type="match status" value="1"/>
</dbReference>
<sequence length="100" mass="11489">MPYLQSYHEKYGDRIAVVLVSVDWGGHKSFEPYREEHDITFPVLHDSTRKVKARLGAFSLPKLFLVDGKGVIREIMIGFDPEEAHKFEGRIDSLIGEEDQ</sequence>
<dbReference type="EMBL" id="BART01006944">
    <property type="protein sequence ID" value="GAG71829.1"/>
    <property type="molecule type" value="Genomic_DNA"/>
</dbReference>
<organism evidence="2">
    <name type="scientific">marine sediment metagenome</name>
    <dbReference type="NCBI Taxonomy" id="412755"/>
    <lineage>
        <taxon>unclassified sequences</taxon>
        <taxon>metagenomes</taxon>
        <taxon>ecological metagenomes</taxon>
    </lineage>
</organism>
<feature type="domain" description="Alkyl hydroperoxide reductase subunit C/ Thiol specific antioxidant" evidence="1">
    <location>
        <begin position="1"/>
        <end position="74"/>
    </location>
</feature>
<evidence type="ECO:0000313" key="2">
    <source>
        <dbReference type="EMBL" id="GAG71829.1"/>
    </source>
</evidence>
<reference evidence="2" key="1">
    <citation type="journal article" date="2014" name="Front. Microbiol.">
        <title>High frequency of phylogenetically diverse reductive dehalogenase-homologous genes in deep subseafloor sedimentary metagenomes.</title>
        <authorList>
            <person name="Kawai M."/>
            <person name="Futagami T."/>
            <person name="Toyoda A."/>
            <person name="Takaki Y."/>
            <person name="Nishi S."/>
            <person name="Hori S."/>
            <person name="Arai W."/>
            <person name="Tsubouchi T."/>
            <person name="Morono Y."/>
            <person name="Uchiyama I."/>
            <person name="Ito T."/>
            <person name="Fujiyama A."/>
            <person name="Inagaki F."/>
            <person name="Takami H."/>
        </authorList>
    </citation>
    <scope>NUCLEOTIDE SEQUENCE</scope>
    <source>
        <strain evidence="2">Expedition CK06-06</strain>
    </source>
</reference>
<accession>X0ZR60</accession>
<dbReference type="Pfam" id="PF00578">
    <property type="entry name" value="AhpC-TSA"/>
    <property type="match status" value="1"/>
</dbReference>
<dbReference type="InterPro" id="IPR036249">
    <property type="entry name" value="Thioredoxin-like_sf"/>
</dbReference>
<name>X0ZR60_9ZZZZ</name>
<gene>
    <name evidence="2" type="ORF">S01H4_15841</name>
</gene>
<dbReference type="InterPro" id="IPR000866">
    <property type="entry name" value="AhpC/TSA"/>
</dbReference>
<comment type="caution">
    <text evidence="2">The sequence shown here is derived from an EMBL/GenBank/DDBJ whole genome shotgun (WGS) entry which is preliminary data.</text>
</comment>
<evidence type="ECO:0000259" key="1">
    <source>
        <dbReference type="Pfam" id="PF00578"/>
    </source>
</evidence>